<dbReference type="RefSeq" id="WP_084274700.1">
    <property type="nucleotide sequence ID" value="NZ_AP026671.1"/>
</dbReference>
<keyword evidence="3" id="KW-1185">Reference proteome</keyword>
<dbReference type="AlphaFoldDB" id="A0A1W1WQW0"/>
<gene>
    <name evidence="2" type="ORF">SAMN05660197_0162</name>
</gene>
<evidence type="ECO:0000313" key="2">
    <source>
        <dbReference type="EMBL" id="SMC08410.1"/>
    </source>
</evidence>
<organism evidence="2 3">
    <name type="scientific">Nitratiruptor tergarcus DSM 16512</name>
    <dbReference type="NCBI Taxonomy" id="1069081"/>
    <lineage>
        <taxon>Bacteria</taxon>
        <taxon>Pseudomonadati</taxon>
        <taxon>Campylobacterota</taxon>
        <taxon>Epsilonproteobacteria</taxon>
        <taxon>Nautiliales</taxon>
        <taxon>Nitratiruptoraceae</taxon>
        <taxon>Nitratiruptor</taxon>
    </lineage>
</organism>
<evidence type="ECO:0000256" key="1">
    <source>
        <dbReference type="SAM" id="Coils"/>
    </source>
</evidence>
<name>A0A1W1WQW0_9BACT</name>
<dbReference type="Proteomes" id="UP000192602">
    <property type="component" value="Unassembled WGS sequence"/>
</dbReference>
<dbReference type="EMBL" id="FWWZ01000001">
    <property type="protein sequence ID" value="SMC08410.1"/>
    <property type="molecule type" value="Genomic_DNA"/>
</dbReference>
<reference evidence="3" key="1">
    <citation type="submission" date="2017-04" db="EMBL/GenBank/DDBJ databases">
        <authorList>
            <person name="Varghese N."/>
            <person name="Submissions S."/>
        </authorList>
    </citation>
    <scope>NUCLEOTIDE SEQUENCE [LARGE SCALE GENOMIC DNA]</scope>
    <source>
        <strain evidence="3">DSM 16512</strain>
    </source>
</reference>
<protein>
    <submittedName>
        <fullName evidence="2">Uncharacterized protein</fullName>
    </submittedName>
</protein>
<evidence type="ECO:0000313" key="3">
    <source>
        <dbReference type="Proteomes" id="UP000192602"/>
    </source>
</evidence>
<proteinExistence type="predicted"/>
<sequence>MNVYDQIKRKLNNYDIEFLAKELNYTNKKHLLRHIGQIKFSNLSEYLDKPFYDFNYSSKEFLYKLADVYNLDKNRLREEIENEERKKEEIHKFEKCFITPDTAPERNYRYRWYMFIVKKHGIISINPMQFIFKSEKEILKTVSETIKKHYQKTNGEIKGLGKIIVYRFFCEGKVYVFDTDGNLLKIEKR</sequence>
<accession>A0A1W1WQW0</accession>
<dbReference type="STRING" id="1069081.SAMN05660197_0162"/>
<keyword evidence="1" id="KW-0175">Coiled coil</keyword>
<feature type="coiled-coil region" evidence="1">
    <location>
        <begin position="66"/>
        <end position="93"/>
    </location>
</feature>
<dbReference type="OrthoDB" id="5372756at2"/>